<dbReference type="InterPro" id="IPR036862">
    <property type="entry name" value="Integrase_C_dom_sf_retrovir"/>
</dbReference>
<evidence type="ECO:0000256" key="7">
    <source>
        <dbReference type="ARBA" id="ARBA00022908"/>
    </source>
</evidence>
<evidence type="ECO:0000256" key="8">
    <source>
        <dbReference type="ARBA" id="ARBA00023125"/>
    </source>
</evidence>
<evidence type="ECO:0000256" key="2">
    <source>
        <dbReference type="ARBA" id="ARBA00022695"/>
    </source>
</evidence>
<dbReference type="GO" id="GO:0046872">
    <property type="term" value="F:metal ion binding"/>
    <property type="evidence" value="ECO:0007669"/>
    <property type="project" value="UniProtKB-KW"/>
</dbReference>
<protein>
    <recommendedName>
        <fullName evidence="11">Integrase-type domain-containing protein</fullName>
    </recommendedName>
</protein>
<keyword evidence="5" id="KW-0255">Endonuclease</keyword>
<evidence type="ECO:0000256" key="10">
    <source>
        <dbReference type="SAM" id="MobiDB-lite"/>
    </source>
</evidence>
<dbReference type="Proteomes" id="UP000796761">
    <property type="component" value="Unassembled WGS sequence"/>
</dbReference>
<proteinExistence type="predicted"/>
<feature type="domain" description="Integrase-type" evidence="11">
    <location>
        <begin position="99"/>
        <end position="146"/>
    </location>
</feature>
<dbReference type="Gene3D" id="2.30.30.10">
    <property type="entry name" value="Integrase, C-terminal domain superfamily, retroviral"/>
    <property type="match status" value="1"/>
</dbReference>
<dbReference type="SUPFAM" id="SSF50122">
    <property type="entry name" value="DNA-binding domain of retroviral integrase"/>
    <property type="match status" value="1"/>
</dbReference>
<dbReference type="PROSITE" id="PS51027">
    <property type="entry name" value="INTEGRASE_DBD"/>
    <property type="match status" value="1"/>
</dbReference>
<dbReference type="Pfam" id="PF00552">
    <property type="entry name" value="IN_DBD_C"/>
    <property type="match status" value="1"/>
</dbReference>
<dbReference type="GO" id="GO:0004519">
    <property type="term" value="F:endonuclease activity"/>
    <property type="evidence" value="ECO:0007669"/>
    <property type="project" value="UniProtKB-KW"/>
</dbReference>
<keyword evidence="3" id="KW-0540">Nuclease</keyword>
<keyword evidence="1" id="KW-0808">Transferase</keyword>
<name>A0A8K1FUK4_9PASS</name>
<evidence type="ECO:0000313" key="12">
    <source>
        <dbReference type="EMBL" id="TRZ06189.1"/>
    </source>
</evidence>
<organism evidence="12 13">
    <name type="scientific">Zosterops borbonicus</name>
    <dbReference type="NCBI Taxonomy" id="364589"/>
    <lineage>
        <taxon>Eukaryota</taxon>
        <taxon>Metazoa</taxon>
        <taxon>Chordata</taxon>
        <taxon>Craniata</taxon>
        <taxon>Vertebrata</taxon>
        <taxon>Euteleostomi</taxon>
        <taxon>Archelosauria</taxon>
        <taxon>Archosauria</taxon>
        <taxon>Dinosauria</taxon>
        <taxon>Saurischia</taxon>
        <taxon>Theropoda</taxon>
        <taxon>Coelurosauria</taxon>
        <taxon>Aves</taxon>
        <taxon>Neognathae</taxon>
        <taxon>Neoaves</taxon>
        <taxon>Telluraves</taxon>
        <taxon>Australaves</taxon>
        <taxon>Passeriformes</taxon>
        <taxon>Sylvioidea</taxon>
        <taxon>Zosteropidae</taxon>
        <taxon>Zosterops</taxon>
    </lineage>
</organism>
<feature type="DNA-binding region" description="Integrase-type" evidence="9">
    <location>
        <begin position="99"/>
        <end position="146"/>
    </location>
</feature>
<evidence type="ECO:0000256" key="1">
    <source>
        <dbReference type="ARBA" id="ARBA00022679"/>
    </source>
</evidence>
<keyword evidence="13" id="KW-1185">Reference proteome</keyword>
<evidence type="ECO:0000313" key="13">
    <source>
        <dbReference type="Proteomes" id="UP000796761"/>
    </source>
</evidence>
<dbReference type="OrthoDB" id="10422885at2759"/>
<dbReference type="GO" id="GO:0016779">
    <property type="term" value="F:nucleotidyltransferase activity"/>
    <property type="evidence" value="ECO:0007669"/>
    <property type="project" value="UniProtKB-KW"/>
</dbReference>
<feature type="region of interest" description="Disordered" evidence="10">
    <location>
        <begin position="145"/>
        <end position="165"/>
    </location>
</feature>
<evidence type="ECO:0000256" key="4">
    <source>
        <dbReference type="ARBA" id="ARBA00022723"/>
    </source>
</evidence>
<reference evidence="12" key="1">
    <citation type="submission" date="2019-04" db="EMBL/GenBank/DDBJ databases">
        <title>Genome assembly of Zosterops borbonicus 15179.</title>
        <authorList>
            <person name="Leroy T."/>
            <person name="Anselmetti Y."/>
            <person name="Tilak M.-K."/>
            <person name="Nabholz B."/>
        </authorList>
    </citation>
    <scope>NUCLEOTIDE SEQUENCE</scope>
    <source>
        <strain evidence="12">HGM_15179</strain>
        <tissue evidence="12">Muscle</tissue>
    </source>
</reference>
<sequence length="165" mass="17991">KDRSSILGLIIYPTLVWANCNEELTILAKALRPPLVIPENTSIAKAIALPSHTTEQVMPVFRQQDSPSSEHVEVHATWSPLCQSSDTSDSTKAKLKENPLVLVRNPDTGQIEGPFKLVTWGKGYACVSTGAGPRWVAAKNMKPYRVQKQADADPKTGNRNAGTQT</sequence>
<keyword evidence="2" id="KW-0548">Nucleotidyltransferase</keyword>
<keyword evidence="4" id="KW-0479">Metal-binding</keyword>
<gene>
    <name evidence="12" type="ORF">HGM15179_020917</name>
</gene>
<feature type="non-terminal residue" evidence="12">
    <location>
        <position position="1"/>
    </location>
</feature>
<keyword evidence="7" id="KW-0229">DNA integration</keyword>
<evidence type="ECO:0000256" key="5">
    <source>
        <dbReference type="ARBA" id="ARBA00022759"/>
    </source>
</evidence>
<evidence type="ECO:0000259" key="11">
    <source>
        <dbReference type="PROSITE" id="PS51027"/>
    </source>
</evidence>
<keyword evidence="6" id="KW-0378">Hydrolase</keyword>
<evidence type="ECO:0000256" key="3">
    <source>
        <dbReference type="ARBA" id="ARBA00022722"/>
    </source>
</evidence>
<accession>A0A8K1FUK4</accession>
<evidence type="ECO:0000256" key="6">
    <source>
        <dbReference type="ARBA" id="ARBA00022801"/>
    </source>
</evidence>
<dbReference type="AlphaFoldDB" id="A0A8K1FUK4"/>
<dbReference type="GO" id="GO:0015074">
    <property type="term" value="P:DNA integration"/>
    <property type="evidence" value="ECO:0007669"/>
    <property type="project" value="UniProtKB-KW"/>
</dbReference>
<dbReference type="GO" id="GO:0016787">
    <property type="term" value="F:hydrolase activity"/>
    <property type="evidence" value="ECO:0007669"/>
    <property type="project" value="UniProtKB-KW"/>
</dbReference>
<keyword evidence="8" id="KW-0238">DNA-binding</keyword>
<comment type="caution">
    <text evidence="12">The sequence shown here is derived from an EMBL/GenBank/DDBJ whole genome shotgun (WGS) entry which is preliminary data.</text>
</comment>
<evidence type="ECO:0000256" key="9">
    <source>
        <dbReference type="PROSITE-ProRule" id="PRU00506"/>
    </source>
</evidence>
<dbReference type="InterPro" id="IPR001037">
    <property type="entry name" value="Integrase_C_retrovir"/>
</dbReference>
<dbReference type="GO" id="GO:0003677">
    <property type="term" value="F:DNA binding"/>
    <property type="evidence" value="ECO:0007669"/>
    <property type="project" value="UniProtKB-KW"/>
</dbReference>
<dbReference type="EMBL" id="SWJQ01002777">
    <property type="protein sequence ID" value="TRZ06189.1"/>
    <property type="molecule type" value="Genomic_DNA"/>
</dbReference>